<dbReference type="EMBL" id="JACHHO010000003">
    <property type="protein sequence ID" value="MBB5205021.1"/>
    <property type="molecule type" value="Genomic_DNA"/>
</dbReference>
<dbReference type="AlphaFoldDB" id="A0A840S916"/>
<dbReference type="Pfam" id="PF13560">
    <property type="entry name" value="HTH_31"/>
    <property type="match status" value="1"/>
</dbReference>
<dbReference type="RefSeq" id="WP_138854956.1">
    <property type="nucleotide sequence ID" value="NZ_CP040709.1"/>
</dbReference>
<feature type="domain" description="HTH cro/C1-type" evidence="1">
    <location>
        <begin position="22"/>
        <end position="75"/>
    </location>
</feature>
<organism evidence="2 3">
    <name type="scientific">Inhella inkyongensis</name>
    <dbReference type="NCBI Taxonomy" id="392593"/>
    <lineage>
        <taxon>Bacteria</taxon>
        <taxon>Pseudomonadati</taxon>
        <taxon>Pseudomonadota</taxon>
        <taxon>Betaproteobacteria</taxon>
        <taxon>Burkholderiales</taxon>
        <taxon>Sphaerotilaceae</taxon>
        <taxon>Inhella</taxon>
    </lineage>
</organism>
<dbReference type="PROSITE" id="PS50943">
    <property type="entry name" value="HTH_CROC1"/>
    <property type="match status" value="1"/>
</dbReference>
<dbReference type="InterPro" id="IPR010982">
    <property type="entry name" value="Lambda_DNA-bd_dom_sf"/>
</dbReference>
<reference evidence="2 3" key="1">
    <citation type="submission" date="2020-08" db="EMBL/GenBank/DDBJ databases">
        <title>Genomic Encyclopedia of Type Strains, Phase IV (KMG-IV): sequencing the most valuable type-strain genomes for metagenomic binning, comparative biology and taxonomic classification.</title>
        <authorList>
            <person name="Goeker M."/>
        </authorList>
    </citation>
    <scope>NUCLEOTIDE SEQUENCE [LARGE SCALE GENOMIC DNA]</scope>
    <source>
        <strain evidence="2 3">DSM 23958</strain>
    </source>
</reference>
<accession>A0A840S916</accession>
<dbReference type="SMART" id="SM00530">
    <property type="entry name" value="HTH_XRE"/>
    <property type="match status" value="1"/>
</dbReference>
<dbReference type="Proteomes" id="UP000554837">
    <property type="component" value="Unassembled WGS sequence"/>
</dbReference>
<proteinExistence type="predicted"/>
<dbReference type="CDD" id="cd00093">
    <property type="entry name" value="HTH_XRE"/>
    <property type="match status" value="1"/>
</dbReference>
<dbReference type="SUPFAM" id="SSF47413">
    <property type="entry name" value="lambda repressor-like DNA-binding domains"/>
    <property type="match status" value="1"/>
</dbReference>
<sequence>MITSKNAPLLERQLLLQLGDRLRSLRLAQGLTASELAERLGTTRNTLRAVEAGDPGPAIGTYLKVMSALGVAGDLALLAGDFQQPPPPTTAGARSRRPVPRVSVQIQVDSSRHRLQDLQSHALHAQAVSKLKQQPELIVRAQDTLESWQATADPRSRPLLIEWDRILKERAWGKALGRSALAQQLRQASPLLAVLSSEEREAVLSQVRELKAGLTLGTDADGAPA</sequence>
<name>A0A840S916_9BURK</name>
<evidence type="ECO:0000313" key="2">
    <source>
        <dbReference type="EMBL" id="MBB5205021.1"/>
    </source>
</evidence>
<gene>
    <name evidence="2" type="ORF">HNQ51_002340</name>
</gene>
<protein>
    <submittedName>
        <fullName evidence="2">Transcriptional regulator with XRE-family HTH domain</fullName>
    </submittedName>
</protein>
<dbReference type="Gene3D" id="1.10.260.40">
    <property type="entry name" value="lambda repressor-like DNA-binding domains"/>
    <property type="match status" value="1"/>
</dbReference>
<dbReference type="OrthoDB" id="8961306at2"/>
<keyword evidence="3" id="KW-1185">Reference proteome</keyword>
<comment type="caution">
    <text evidence="2">The sequence shown here is derived from an EMBL/GenBank/DDBJ whole genome shotgun (WGS) entry which is preliminary data.</text>
</comment>
<evidence type="ECO:0000259" key="1">
    <source>
        <dbReference type="PROSITE" id="PS50943"/>
    </source>
</evidence>
<dbReference type="GO" id="GO:0003677">
    <property type="term" value="F:DNA binding"/>
    <property type="evidence" value="ECO:0007669"/>
    <property type="project" value="InterPro"/>
</dbReference>
<dbReference type="InterPro" id="IPR001387">
    <property type="entry name" value="Cro/C1-type_HTH"/>
</dbReference>
<evidence type="ECO:0000313" key="3">
    <source>
        <dbReference type="Proteomes" id="UP000554837"/>
    </source>
</evidence>